<comment type="function">
    <text evidence="6">Has a glutathione-disulfide oxidoreductase activity in the presence of NADPH and glutathione reductase. Reduces low molecular weight disulfides and proteins.</text>
</comment>
<name>A0A4R8IS78_9GAMM</name>
<dbReference type="GO" id="GO:0005737">
    <property type="term" value="C:cytoplasm"/>
    <property type="evidence" value="ECO:0007669"/>
    <property type="project" value="TreeGrafter"/>
</dbReference>
<evidence type="ECO:0000256" key="3">
    <source>
        <dbReference type="ARBA" id="ARBA00022982"/>
    </source>
</evidence>
<protein>
    <recommendedName>
        <fullName evidence="6">Glutaredoxin</fullName>
    </recommendedName>
</protein>
<keyword evidence="2 6" id="KW-0813">Transport</keyword>
<dbReference type="PRINTS" id="PR00160">
    <property type="entry name" value="GLUTAREDOXIN"/>
</dbReference>
<dbReference type="NCBIfam" id="TIGR02181">
    <property type="entry name" value="GRX_bact"/>
    <property type="match status" value="1"/>
</dbReference>
<evidence type="ECO:0000259" key="7">
    <source>
        <dbReference type="Pfam" id="PF00462"/>
    </source>
</evidence>
<dbReference type="PROSITE" id="PS00195">
    <property type="entry name" value="GLUTAREDOXIN_1"/>
    <property type="match status" value="1"/>
</dbReference>
<dbReference type="InterPro" id="IPR011767">
    <property type="entry name" value="GLR_AS"/>
</dbReference>
<accession>A0A4R8IS78</accession>
<dbReference type="GO" id="GO:0015038">
    <property type="term" value="F:glutathione disulfide oxidoreductase activity"/>
    <property type="evidence" value="ECO:0007669"/>
    <property type="project" value="UniProtKB-UniRule"/>
</dbReference>
<sequence>MAEVTIYTTQFCPYCVRAKRLLDSKQVSYDEIPVDADSEQRQIMMERSQGHTVPQIFIDDQHVGGCDELYALEAAGQLDSRLGLNNT</sequence>
<comment type="caution">
    <text evidence="8">The sequence shown here is derived from an EMBL/GenBank/DDBJ whole genome shotgun (WGS) entry which is preliminary data.</text>
</comment>
<dbReference type="InterPro" id="IPR011900">
    <property type="entry name" value="GRX_bact"/>
</dbReference>
<evidence type="ECO:0000313" key="9">
    <source>
        <dbReference type="Proteomes" id="UP000294914"/>
    </source>
</evidence>
<evidence type="ECO:0000313" key="8">
    <source>
        <dbReference type="EMBL" id="TDY03816.1"/>
    </source>
</evidence>
<dbReference type="RefSeq" id="WP_134080391.1">
    <property type="nucleotide sequence ID" value="NZ_SOQX01000001.1"/>
</dbReference>
<dbReference type="GO" id="GO:0045454">
    <property type="term" value="P:cell redox homeostasis"/>
    <property type="evidence" value="ECO:0007669"/>
    <property type="project" value="InterPro"/>
</dbReference>
<dbReference type="PANTHER" id="PTHR45694:SF18">
    <property type="entry name" value="GLUTAREDOXIN-1-RELATED"/>
    <property type="match status" value="1"/>
</dbReference>
<evidence type="ECO:0000256" key="5">
    <source>
        <dbReference type="ARBA" id="ARBA00023284"/>
    </source>
</evidence>
<gene>
    <name evidence="8" type="ORF">EDC23_0186</name>
</gene>
<dbReference type="GO" id="GO:0034599">
    <property type="term" value="P:cellular response to oxidative stress"/>
    <property type="evidence" value="ECO:0007669"/>
    <property type="project" value="TreeGrafter"/>
</dbReference>
<evidence type="ECO:0000256" key="6">
    <source>
        <dbReference type="RuleBase" id="RU364065"/>
    </source>
</evidence>
<dbReference type="PANTHER" id="PTHR45694">
    <property type="entry name" value="GLUTAREDOXIN 2"/>
    <property type="match status" value="1"/>
</dbReference>
<dbReference type="Gene3D" id="3.40.30.10">
    <property type="entry name" value="Glutaredoxin"/>
    <property type="match status" value="1"/>
</dbReference>
<keyword evidence="9" id="KW-1185">Reference proteome</keyword>
<comment type="similarity">
    <text evidence="1 6">Belongs to the glutaredoxin family.</text>
</comment>
<keyword evidence="3 6" id="KW-0249">Electron transport</keyword>
<evidence type="ECO:0000256" key="2">
    <source>
        <dbReference type="ARBA" id="ARBA00022448"/>
    </source>
</evidence>
<evidence type="ECO:0000256" key="4">
    <source>
        <dbReference type="ARBA" id="ARBA00023157"/>
    </source>
</evidence>
<dbReference type="EMBL" id="SOQX01000001">
    <property type="protein sequence ID" value="TDY03816.1"/>
    <property type="molecule type" value="Genomic_DNA"/>
</dbReference>
<dbReference type="FunFam" id="3.40.30.10:FF:000018">
    <property type="entry name" value="Glutaredoxin"/>
    <property type="match status" value="1"/>
</dbReference>
<dbReference type="InterPro" id="IPR002109">
    <property type="entry name" value="Glutaredoxin"/>
</dbReference>
<evidence type="ECO:0000256" key="1">
    <source>
        <dbReference type="ARBA" id="ARBA00007787"/>
    </source>
</evidence>
<dbReference type="AlphaFoldDB" id="A0A4R8IS78"/>
<proteinExistence type="inferred from homology"/>
<dbReference type="OrthoDB" id="9814618at2"/>
<dbReference type="CDD" id="cd03418">
    <property type="entry name" value="GRX_GRXb_1_3_like"/>
    <property type="match status" value="1"/>
</dbReference>
<organism evidence="8 9">
    <name type="scientific">Thiohalophilus thiocyanatoxydans</name>
    <dbReference type="NCBI Taxonomy" id="381308"/>
    <lineage>
        <taxon>Bacteria</taxon>
        <taxon>Pseudomonadati</taxon>
        <taxon>Pseudomonadota</taxon>
        <taxon>Gammaproteobacteria</taxon>
        <taxon>Thiohalomonadales</taxon>
        <taxon>Thiohalophilaceae</taxon>
        <taxon>Thiohalophilus</taxon>
    </lineage>
</organism>
<keyword evidence="5 6" id="KW-0676">Redox-active center</keyword>
<dbReference type="PROSITE" id="PS51354">
    <property type="entry name" value="GLUTAREDOXIN_2"/>
    <property type="match status" value="1"/>
</dbReference>
<dbReference type="InterPro" id="IPR036249">
    <property type="entry name" value="Thioredoxin-like_sf"/>
</dbReference>
<keyword evidence="6" id="KW-0963">Cytoplasm</keyword>
<dbReference type="Pfam" id="PF00462">
    <property type="entry name" value="Glutaredoxin"/>
    <property type="match status" value="1"/>
</dbReference>
<dbReference type="InterPro" id="IPR014025">
    <property type="entry name" value="Glutaredoxin_subgr"/>
</dbReference>
<feature type="domain" description="Glutaredoxin" evidence="7">
    <location>
        <begin position="4"/>
        <end position="63"/>
    </location>
</feature>
<dbReference type="SUPFAM" id="SSF52833">
    <property type="entry name" value="Thioredoxin-like"/>
    <property type="match status" value="1"/>
</dbReference>
<dbReference type="Proteomes" id="UP000294914">
    <property type="component" value="Unassembled WGS sequence"/>
</dbReference>
<reference evidence="8 9" key="1">
    <citation type="submission" date="2019-03" db="EMBL/GenBank/DDBJ databases">
        <title>Genomic Encyclopedia of Type Strains, Phase IV (KMG-IV): sequencing the most valuable type-strain genomes for metagenomic binning, comparative biology and taxonomic classification.</title>
        <authorList>
            <person name="Goeker M."/>
        </authorList>
    </citation>
    <scope>NUCLEOTIDE SEQUENCE [LARGE SCALE GENOMIC DNA]</scope>
    <source>
        <strain evidence="8 9">DSM 16326</strain>
    </source>
</reference>
<keyword evidence="4" id="KW-1015">Disulfide bond</keyword>